<gene>
    <name evidence="4" type="ORF">DFP89_105142</name>
</gene>
<accession>A0A368Z0B3</accession>
<evidence type="ECO:0000313" key="5">
    <source>
        <dbReference type="Proteomes" id="UP000253345"/>
    </source>
</evidence>
<dbReference type="GO" id="GO:0005507">
    <property type="term" value="F:copper ion binding"/>
    <property type="evidence" value="ECO:0007669"/>
    <property type="project" value="InterPro"/>
</dbReference>
<evidence type="ECO:0008006" key="6">
    <source>
        <dbReference type="Google" id="ProtNLM"/>
    </source>
</evidence>
<proteinExistence type="predicted"/>
<dbReference type="InterPro" id="IPR002355">
    <property type="entry name" value="Cu_oxidase_Cu_BS"/>
</dbReference>
<sequence length="2373" mass="256279">MPRRGLFVVVTFLGAAVLATASPALSNAQQDDFAPACRAVSNDLPKDEKGRVVCADIAALEQTLVYNRFGSFNPFGMIFALNRDIAPLPPAPQADGVVDLDLTEPLSGAQCGALTGTETRGADSALSAGDVRLRDCKRPRPMVLRANVGDTLVVHVRNLLTPATPIRQAPDFSGDVCQRKTPTADHGRESVQRELARGDAALRRHAEVDCDPATSQDASIDPDAPNWPSTRMVNFVVQGLTPLAMPGTSAPDPACFGTGAVAPDADFYCRYRIEQEGTYFFASLAAPAGGEGNGGSLVHGLFGAVMAERRGARWYRSQVSSAALDAVWPAEGEMPDRIRAASPDYEGVDAAGTPILNMARPLIDADADAKAAQAAFADARLLELVHSDLNAIIYCDPSMTGANCTPQTEEQKHGGITTEAQYGAFREFSVFFHDELKTFYTKNFRELGQLGQLAGVKDGFAINYGASGMGSLLLANRKGIGPADDCMECLYEEFFLTSWANGDPALLEWYPDDPSNVHHSYLNDPVVFRNFHAGPKETHVFHLHAHQWFAGNDPNRGSYLDSQTVAPQQGFTYNIYHGGQRGPDGKGKGGWWDSQGSGNRNRTVGDSIFHCHLYPHFAQGMWALWRVHDVLEDGTRLLPDGQSHAGLSTEFTPATLRPDRRAGSIDRLTGLWHGEQQGTPIPALVPLPGEPLPLAPTYAKAADLTADGTALKPEAATPMPGYPFYIAAEPGHRPPQAPLDIARNLGAPAANSDAVDDRAPAAVSGAFAAAGEWLDGGLNRHVITTGSRRAFGIDLPKAVLDSTKFEALSDDKQVFLMRQVIAKAFALGDLSGHLTTSVITRLDPYGERLERAAMGYHHNGKLYRPDAGAGDLRLQQADGTEVAGFAEGGYATTLAGTPTPAPDSETASEPAREAVFYVNGAAPRPGAPFADPCGRWQDDPATTPGPDPLTPWLETPLIRDDRVAGFRRYEASAVQLDMIVNRAGWHDPQARINVLSFDSDRFKTGPGLISPLISDSEEPFFFRALSGECIEFRHTNELPKELELDDFQVRTPTDTIGQHIHLVKFDVTASDGSGNGWNYEDGTFAPDEIATRICTEKGAKDARCTTPAYKEHRIWREKRSEHPEWFQTTTQRWFADPILSLDENGDAIDRTMRTVFTHDHFGPSSIQQHGFYAALVIEPPARYSVDLAKPAICNDMKAKAADTPAQNCVTPLPKAQAPHAVAWGSDLWQGTRKLIRIAAEDPYHPDYREFALSIADFALLYDPRDREDPAAFARAMADTTGAAATRIGALDGMAKLYCEARYRLSPFNMRDVCGTAESRDPRRGSFFYPLPPPAWLAGGAHRDDMHHLSHYAGDLLSPPGEVRALRRHLVSYRQRAAGGDGTGAMARPVAAPERPESISVDHHDPYLVNYRGAPIPLRIADKDGDGVLSGNCAPMAMNAPGDHGDSDLVTALAKGSFQPCSRSHQIAGAWGDMAGALHSGLHGDPETPLLEAYEGERLVLRMIQGAQEVQHTFTLTGQPFKRNIDQAFAQGMMPLDMTGAASLQNLCEQRAELRRAHPGKYIEWRDTAPMDRDTWPDKDHWRAYEAALAQCDNIEGFMFAQEIGISEHFEMQGSLRADTAGSIESVTGGNVTYAADASDGLPADVQRDSSDYLYHFGSVDALWNGAWGLIRIYKDGAAPDPKTVAAFNPGWTAAERGAEQRIDARLLRLDSSAAETAGSAALAAETFSGTGRTCPIPAGDGPEQRIVEAVIVAVETRRVFDPRGTVYGAGVSDPDGLMLALMAPDQLGVPDISDTNAFRALSAATVIDRVRTAYGDTQPEPFVLRVRAGDCLRLRVLNLLGETERGMRDVLGDALLPKIVPLNADPIPHFDDDLHRIELQRLPDSAAPHGLRPSTGLAISFGLPGLDLIRTVPAGFGYNPKAIAGGHGGVEPGPLLSSYAGRSRLDLKGDRNEKATKIVMIATPLLNAMLPEMLDRHFGARSDGAAPRVDLRLVPLFDVGPGDGIAQVLDQEYALNITVTGKPRVRLQRDPAVLAPVIEALCRVQDCPATTGRNSDAALDELAADLAALSRLALLQAVDRRTHWIPYAFGAVPVKPTADVISQVPHGLFGAIDVVPVTWEPAEPEGKTGLACDKEPVENYRRCSAYHVPGRGAGQGMRYTAKASPDAVETMRIREFVLFYQDGLNHWDDAMKLDTVWADTGRIATDPDLGPVRAVPDCAVCDDSYDRGEAAVSQHSPAFYRMLRGGNPDSGIEANSNLNAHVFASDYVLSAAGQPRLPACAGEQIVIRVVHPGGRARQRSFAMNGYSYDELFPGFGFPRSALLAPGKAITAWLRPEAKPGTTVWHDGPTHLRAAGTWGLIDVAKPGDPQCAVP</sequence>
<feature type="chain" id="PRO_5016901912" description="Multicopper oxidase" evidence="3">
    <location>
        <begin position="22"/>
        <end position="2373"/>
    </location>
</feature>
<dbReference type="PROSITE" id="PS00080">
    <property type="entry name" value="MULTICOPPER_OXIDASE2"/>
    <property type="match status" value="1"/>
</dbReference>
<evidence type="ECO:0000313" key="4">
    <source>
        <dbReference type="EMBL" id="RCW85875.1"/>
    </source>
</evidence>
<keyword evidence="3" id="KW-0732">Signal</keyword>
<dbReference type="EMBL" id="QPJL01000005">
    <property type="protein sequence ID" value="RCW85875.1"/>
    <property type="molecule type" value="Genomic_DNA"/>
</dbReference>
<comment type="caution">
    <text evidence="4">The sequence shown here is derived from an EMBL/GenBank/DDBJ whole genome shotgun (WGS) entry which is preliminary data.</text>
</comment>
<evidence type="ECO:0000256" key="2">
    <source>
        <dbReference type="SAM" id="MobiDB-lite"/>
    </source>
</evidence>
<evidence type="ECO:0000256" key="1">
    <source>
        <dbReference type="ARBA" id="ARBA00022723"/>
    </source>
</evidence>
<feature type="compositionally biased region" description="Basic and acidic residues" evidence="2">
    <location>
        <begin position="182"/>
        <end position="192"/>
    </location>
</feature>
<reference evidence="4 5" key="1">
    <citation type="submission" date="2018-07" db="EMBL/GenBank/DDBJ databases">
        <title>Genomic Encyclopedia of Type Strains, Phase III (KMG-III): the genomes of soil and plant-associated and newly described type strains.</title>
        <authorList>
            <person name="Whitman W."/>
        </authorList>
    </citation>
    <scope>NUCLEOTIDE SEQUENCE [LARGE SCALE GENOMIC DNA]</scope>
    <source>
        <strain evidence="4 5">CECT 8525</strain>
    </source>
</reference>
<dbReference type="Gene3D" id="2.60.40.420">
    <property type="entry name" value="Cupredoxins - blue copper proteins"/>
    <property type="match status" value="2"/>
</dbReference>
<keyword evidence="1" id="KW-0479">Metal-binding</keyword>
<feature type="region of interest" description="Disordered" evidence="2">
    <location>
        <begin position="171"/>
        <end position="192"/>
    </location>
</feature>
<organism evidence="4 5">
    <name type="scientific">Paracoccus lutimaris</name>
    <dbReference type="NCBI Taxonomy" id="1490030"/>
    <lineage>
        <taxon>Bacteria</taxon>
        <taxon>Pseudomonadati</taxon>
        <taxon>Pseudomonadota</taxon>
        <taxon>Alphaproteobacteria</taxon>
        <taxon>Rhodobacterales</taxon>
        <taxon>Paracoccaceae</taxon>
        <taxon>Paracoccus</taxon>
    </lineage>
</organism>
<dbReference type="Proteomes" id="UP000253345">
    <property type="component" value="Unassembled WGS sequence"/>
</dbReference>
<evidence type="ECO:0000256" key="3">
    <source>
        <dbReference type="SAM" id="SignalP"/>
    </source>
</evidence>
<protein>
    <recommendedName>
        <fullName evidence="6">Multicopper oxidase</fullName>
    </recommendedName>
</protein>
<keyword evidence="5" id="KW-1185">Reference proteome</keyword>
<feature type="signal peptide" evidence="3">
    <location>
        <begin position="1"/>
        <end position="21"/>
    </location>
</feature>
<dbReference type="SUPFAM" id="SSF49503">
    <property type="entry name" value="Cupredoxins"/>
    <property type="match status" value="2"/>
</dbReference>
<name>A0A368Z0B3_9RHOB</name>
<dbReference type="InterPro" id="IPR008972">
    <property type="entry name" value="Cupredoxin"/>
</dbReference>